<evidence type="ECO:0000313" key="3">
    <source>
        <dbReference type="Proteomes" id="UP000008177"/>
    </source>
</evidence>
<feature type="transmembrane region" description="Helical" evidence="1">
    <location>
        <begin position="38"/>
        <end position="59"/>
    </location>
</feature>
<keyword evidence="1" id="KW-0812">Transmembrane</keyword>
<keyword evidence="1" id="KW-1133">Transmembrane helix</keyword>
<proteinExistence type="predicted"/>
<accession>G2XPE0</accession>
<sequence>MHPSMHLFRFRVTSNDAWDLDLLIYSIVILRKGGRKGVYMYMYMCIIIYYIFMVSYYWVST</sequence>
<dbReference type="InParanoid" id="G2XPE0"/>
<dbReference type="Proteomes" id="UP000008177">
    <property type="component" value="Unplaced contigs"/>
</dbReference>
<dbReference type="AlphaFoldDB" id="G2XPE0"/>
<gene>
    <name evidence="2" type="ORF">BofuT4_uP073580.1</name>
</gene>
<dbReference type="HOGENOM" id="CLU_2922330_0_0_1"/>
<dbReference type="EMBL" id="FQ790248">
    <property type="protein sequence ID" value="CCD42746.1"/>
    <property type="molecule type" value="Genomic_DNA"/>
</dbReference>
<reference evidence="3" key="1">
    <citation type="journal article" date="2011" name="PLoS Genet.">
        <title>Genomic analysis of the necrotrophic fungal pathogens Sclerotinia sclerotiorum and Botrytis cinerea.</title>
        <authorList>
            <person name="Amselem J."/>
            <person name="Cuomo C.A."/>
            <person name="van Kan J.A."/>
            <person name="Viaud M."/>
            <person name="Benito E.P."/>
            <person name="Couloux A."/>
            <person name="Coutinho P.M."/>
            <person name="de Vries R.P."/>
            <person name="Dyer P.S."/>
            <person name="Fillinger S."/>
            <person name="Fournier E."/>
            <person name="Gout L."/>
            <person name="Hahn M."/>
            <person name="Kohn L."/>
            <person name="Lapalu N."/>
            <person name="Plummer K.M."/>
            <person name="Pradier J.M."/>
            <person name="Quevillon E."/>
            <person name="Sharon A."/>
            <person name="Simon A."/>
            <person name="ten Have A."/>
            <person name="Tudzynski B."/>
            <person name="Tudzynski P."/>
            <person name="Wincker P."/>
            <person name="Andrew M."/>
            <person name="Anthouard V."/>
            <person name="Beever R.E."/>
            <person name="Beffa R."/>
            <person name="Benoit I."/>
            <person name="Bouzid O."/>
            <person name="Brault B."/>
            <person name="Chen Z."/>
            <person name="Choquer M."/>
            <person name="Collemare J."/>
            <person name="Cotton P."/>
            <person name="Danchin E.G."/>
            <person name="Da Silva C."/>
            <person name="Gautier A."/>
            <person name="Giraud C."/>
            <person name="Giraud T."/>
            <person name="Gonzalez C."/>
            <person name="Grossetete S."/>
            <person name="Guldener U."/>
            <person name="Henrissat B."/>
            <person name="Howlett B.J."/>
            <person name="Kodira C."/>
            <person name="Kretschmer M."/>
            <person name="Lappartient A."/>
            <person name="Leroch M."/>
            <person name="Levis C."/>
            <person name="Mauceli E."/>
            <person name="Neuveglise C."/>
            <person name="Oeser B."/>
            <person name="Pearson M."/>
            <person name="Poulain J."/>
            <person name="Poussereau N."/>
            <person name="Quesneville H."/>
            <person name="Rascle C."/>
            <person name="Schumacher J."/>
            <person name="Segurens B."/>
            <person name="Sexton A."/>
            <person name="Silva E."/>
            <person name="Sirven C."/>
            <person name="Soanes D.M."/>
            <person name="Talbot N.J."/>
            <person name="Templeton M."/>
            <person name="Yandava C."/>
            <person name="Yarden O."/>
            <person name="Zeng Q."/>
            <person name="Rollins J.A."/>
            <person name="Lebrun M.H."/>
            <person name="Dickman M."/>
        </authorList>
    </citation>
    <scope>NUCLEOTIDE SEQUENCE [LARGE SCALE GENOMIC DNA]</scope>
    <source>
        <strain evidence="3">T4</strain>
    </source>
</reference>
<organism evidence="2 3">
    <name type="scientific">Botryotinia fuckeliana (strain T4)</name>
    <name type="common">Noble rot fungus</name>
    <name type="synonym">Botrytis cinerea</name>
    <dbReference type="NCBI Taxonomy" id="999810"/>
    <lineage>
        <taxon>Eukaryota</taxon>
        <taxon>Fungi</taxon>
        <taxon>Dikarya</taxon>
        <taxon>Ascomycota</taxon>
        <taxon>Pezizomycotina</taxon>
        <taxon>Leotiomycetes</taxon>
        <taxon>Helotiales</taxon>
        <taxon>Sclerotiniaceae</taxon>
        <taxon>Botrytis</taxon>
    </lineage>
</organism>
<keyword evidence="1" id="KW-0472">Membrane</keyword>
<protein>
    <submittedName>
        <fullName evidence="2">Uncharacterized protein</fullName>
    </submittedName>
</protein>
<evidence type="ECO:0000256" key="1">
    <source>
        <dbReference type="SAM" id="Phobius"/>
    </source>
</evidence>
<evidence type="ECO:0000313" key="2">
    <source>
        <dbReference type="EMBL" id="CCD42746.1"/>
    </source>
</evidence>
<name>G2XPE0_BOTF4</name>